<dbReference type="Proteomes" id="UP000681967">
    <property type="component" value="Unassembled WGS sequence"/>
</dbReference>
<evidence type="ECO:0000313" key="1">
    <source>
        <dbReference type="EMBL" id="CAF4607754.1"/>
    </source>
</evidence>
<accession>A0A8S2Z381</accession>
<dbReference type="Proteomes" id="UP000681720">
    <property type="component" value="Unassembled WGS sequence"/>
</dbReference>
<sequence>RPEDEVVLQHELNNLTPGKDLLLVCNTQNYNLVQWCILNNYIQALTTLLEYGCNPARTGLSGYDLPLVLACCLN</sequence>
<evidence type="ECO:0000313" key="2">
    <source>
        <dbReference type="EMBL" id="CAF4646218.1"/>
    </source>
</evidence>
<proteinExistence type="predicted"/>
<protein>
    <submittedName>
        <fullName evidence="1">Uncharacterized protein</fullName>
    </submittedName>
</protein>
<dbReference type="EMBL" id="CAJOBJ010105619">
    <property type="protein sequence ID" value="CAF4607754.1"/>
    <property type="molecule type" value="Genomic_DNA"/>
</dbReference>
<evidence type="ECO:0000313" key="3">
    <source>
        <dbReference type="Proteomes" id="UP000681720"/>
    </source>
</evidence>
<dbReference type="EMBL" id="CAJOBH010107827">
    <property type="protein sequence ID" value="CAF4646218.1"/>
    <property type="molecule type" value="Genomic_DNA"/>
</dbReference>
<comment type="caution">
    <text evidence="1">The sequence shown here is derived from an EMBL/GenBank/DDBJ whole genome shotgun (WGS) entry which is preliminary data.</text>
</comment>
<organism evidence="1 3">
    <name type="scientific">Rotaria magnacalcarata</name>
    <dbReference type="NCBI Taxonomy" id="392030"/>
    <lineage>
        <taxon>Eukaryota</taxon>
        <taxon>Metazoa</taxon>
        <taxon>Spiralia</taxon>
        <taxon>Gnathifera</taxon>
        <taxon>Rotifera</taxon>
        <taxon>Eurotatoria</taxon>
        <taxon>Bdelloidea</taxon>
        <taxon>Philodinida</taxon>
        <taxon>Philodinidae</taxon>
        <taxon>Rotaria</taxon>
    </lineage>
</organism>
<dbReference type="AlphaFoldDB" id="A0A8S2Z381"/>
<feature type="non-terminal residue" evidence="1">
    <location>
        <position position="74"/>
    </location>
</feature>
<gene>
    <name evidence="2" type="ORF">BYL167_LOCUS41976</name>
    <name evidence="1" type="ORF">GIL414_LOCUS39214</name>
</gene>
<reference evidence="1" key="1">
    <citation type="submission" date="2021-02" db="EMBL/GenBank/DDBJ databases">
        <authorList>
            <person name="Nowell W R."/>
        </authorList>
    </citation>
    <scope>NUCLEOTIDE SEQUENCE</scope>
</reference>
<name>A0A8S2Z381_9BILA</name>
<feature type="non-terminal residue" evidence="1">
    <location>
        <position position="1"/>
    </location>
</feature>